<dbReference type="PANTHER" id="PTHR33240:SF8">
    <property type="entry name" value="OS03G0439900 PROTEIN"/>
    <property type="match status" value="1"/>
</dbReference>
<dbReference type="Proteomes" id="UP000287651">
    <property type="component" value="Unassembled WGS sequence"/>
</dbReference>
<accession>A0A427AIL0</accession>
<evidence type="ECO:0000313" key="1">
    <source>
        <dbReference type="EMBL" id="RRT76040.1"/>
    </source>
</evidence>
<gene>
    <name evidence="1" type="ORF">B296_00030625</name>
</gene>
<reference evidence="1 2" key="1">
    <citation type="journal article" date="2014" name="Agronomy (Basel)">
        <title>A Draft Genome Sequence for Ensete ventricosum, the Drought-Tolerant Tree Against Hunger.</title>
        <authorList>
            <person name="Harrison J."/>
            <person name="Moore K.A."/>
            <person name="Paszkiewicz K."/>
            <person name="Jones T."/>
            <person name="Grant M."/>
            <person name="Ambacheew D."/>
            <person name="Muzemil S."/>
            <person name="Studholme D.J."/>
        </authorList>
    </citation>
    <scope>NUCLEOTIDE SEQUENCE [LARGE SCALE GENOMIC DNA]</scope>
</reference>
<name>A0A427AIL0_ENSVE</name>
<dbReference type="PANTHER" id="PTHR33240">
    <property type="entry name" value="OS08G0508500 PROTEIN"/>
    <property type="match status" value="1"/>
</dbReference>
<sequence length="113" mass="13183">MVEKRPRHERDHEITFKSREEEYLDHDDALMISTRIANTQVKQIMVDIGRSAYIIYFDAFQKLNLFDGNLVPMASTLTRFTRDSISPLGITTILETIKEELRTKTIMVSFMVV</sequence>
<comment type="caution">
    <text evidence="1">The sequence shown here is derived from an EMBL/GenBank/DDBJ whole genome shotgun (WGS) entry which is preliminary data.</text>
</comment>
<evidence type="ECO:0000313" key="2">
    <source>
        <dbReference type="Proteomes" id="UP000287651"/>
    </source>
</evidence>
<protein>
    <submittedName>
        <fullName evidence="1">Uncharacterized protein</fullName>
    </submittedName>
</protein>
<proteinExistence type="predicted"/>
<dbReference type="AlphaFoldDB" id="A0A427AIL0"/>
<dbReference type="EMBL" id="AMZH03002307">
    <property type="protein sequence ID" value="RRT76040.1"/>
    <property type="molecule type" value="Genomic_DNA"/>
</dbReference>
<organism evidence="1 2">
    <name type="scientific">Ensete ventricosum</name>
    <name type="common">Abyssinian banana</name>
    <name type="synonym">Musa ensete</name>
    <dbReference type="NCBI Taxonomy" id="4639"/>
    <lineage>
        <taxon>Eukaryota</taxon>
        <taxon>Viridiplantae</taxon>
        <taxon>Streptophyta</taxon>
        <taxon>Embryophyta</taxon>
        <taxon>Tracheophyta</taxon>
        <taxon>Spermatophyta</taxon>
        <taxon>Magnoliopsida</taxon>
        <taxon>Liliopsida</taxon>
        <taxon>Zingiberales</taxon>
        <taxon>Musaceae</taxon>
        <taxon>Ensete</taxon>
    </lineage>
</organism>